<dbReference type="Gene3D" id="3.30.70.250">
    <property type="entry name" value="Malonyl-CoA ACP transacylase, ACP-binding"/>
    <property type="match status" value="1"/>
</dbReference>
<dbReference type="SMART" id="SM00827">
    <property type="entry name" value="PKS_AT"/>
    <property type="match status" value="1"/>
</dbReference>
<dbReference type="InterPro" id="IPR050858">
    <property type="entry name" value="Mal-CoA-ACP_Trans/PKS_FabD"/>
</dbReference>
<dbReference type="InterPro" id="IPR001227">
    <property type="entry name" value="Ac_transferase_dom_sf"/>
</dbReference>
<dbReference type="InterPro" id="IPR004410">
    <property type="entry name" value="Malonyl_CoA-ACP_transAc_FabD"/>
</dbReference>
<comment type="catalytic activity">
    <reaction evidence="4">
        <text>holo-[ACP] + malonyl-CoA = malonyl-[ACP] + CoA</text>
        <dbReference type="Rhea" id="RHEA:41792"/>
        <dbReference type="Rhea" id="RHEA-COMP:9623"/>
        <dbReference type="Rhea" id="RHEA-COMP:9685"/>
        <dbReference type="ChEBI" id="CHEBI:57287"/>
        <dbReference type="ChEBI" id="CHEBI:57384"/>
        <dbReference type="ChEBI" id="CHEBI:64479"/>
        <dbReference type="ChEBI" id="CHEBI:78449"/>
        <dbReference type="EC" id="2.3.1.39"/>
    </reaction>
</comment>
<dbReference type="EC" id="2.3.1.39" evidence="1"/>
<dbReference type="Pfam" id="PF00698">
    <property type="entry name" value="Acyl_transf_1"/>
    <property type="match status" value="1"/>
</dbReference>
<evidence type="ECO:0000256" key="2">
    <source>
        <dbReference type="ARBA" id="ARBA00022679"/>
    </source>
</evidence>
<keyword evidence="2 6" id="KW-0808">Transferase</keyword>
<dbReference type="PANTHER" id="PTHR42681">
    <property type="entry name" value="MALONYL-COA-ACYL CARRIER PROTEIN TRANSACYLASE, MITOCHONDRIAL"/>
    <property type="match status" value="1"/>
</dbReference>
<dbReference type="Gene3D" id="3.40.366.10">
    <property type="entry name" value="Malonyl-Coenzyme A Acyl Carrier Protein, domain 2"/>
    <property type="match status" value="1"/>
</dbReference>
<organism evidence="6 7">
    <name type="scientific">Paenibacillus aurantiacus</name>
    <dbReference type="NCBI Taxonomy" id="1936118"/>
    <lineage>
        <taxon>Bacteria</taxon>
        <taxon>Bacillati</taxon>
        <taxon>Bacillota</taxon>
        <taxon>Bacilli</taxon>
        <taxon>Bacillales</taxon>
        <taxon>Paenibacillaceae</taxon>
        <taxon>Paenibacillus</taxon>
    </lineage>
</organism>
<proteinExistence type="predicted"/>
<sequence length="426" mass="46371">MRKLAVLFPGQGSQYVGMGRWLHDNYASARVVFAEAGDTLGYDMAALVFEGAEEQLAKTEFTQPALLTASYAAFAVYMEEIGVPPAYAAGHSLGEFSALAASGALSLRDALRLVQTRGRLMQEAAAEGVGAMCAAIGASPEQADEACRAAAAATGLQVVVSNYNSADQLVLSGYRQAVEHASGLLADQGTRTTFLRVSAPFHSPLMQPAAERFREELAACSFGSFKWPVLSNVTGEPYRQPQDALELLTTQLTAPVRWLDAMRYLESSGVSLTAEIGAKTVLTHLMPACAGSIRAFPFDSMDQLERLRRELAAEIADEKGKRAVRNVVTKCLTAAVSTRNRNWDNAEYERGVLEPYREIAAMQEQLDSLGEGAQPTEAQMRRALALLKRILDTKLVPEQEQLRRLRDIVSDTRTEALFPDYWNPGA</sequence>
<feature type="domain" description="Malonyl-CoA:ACP transacylase (MAT)" evidence="5">
    <location>
        <begin position="7"/>
        <end position="343"/>
    </location>
</feature>
<dbReference type="RefSeq" id="WP_377497642.1">
    <property type="nucleotide sequence ID" value="NZ_JBHMDO010000033.1"/>
</dbReference>
<dbReference type="InterPro" id="IPR014043">
    <property type="entry name" value="Acyl_transferase_dom"/>
</dbReference>
<keyword evidence="3 6" id="KW-0012">Acyltransferase</keyword>
<evidence type="ECO:0000256" key="1">
    <source>
        <dbReference type="ARBA" id="ARBA00013258"/>
    </source>
</evidence>
<dbReference type="SUPFAM" id="SSF55048">
    <property type="entry name" value="Probable ACP-binding domain of malonyl-CoA ACP transacylase"/>
    <property type="match status" value="1"/>
</dbReference>
<evidence type="ECO:0000259" key="5">
    <source>
        <dbReference type="SMART" id="SM00827"/>
    </source>
</evidence>
<reference evidence="6 7" key="1">
    <citation type="submission" date="2024-09" db="EMBL/GenBank/DDBJ databases">
        <authorList>
            <person name="Sun Q."/>
            <person name="Mori K."/>
        </authorList>
    </citation>
    <scope>NUCLEOTIDE SEQUENCE [LARGE SCALE GENOMIC DNA]</scope>
    <source>
        <strain evidence="6 7">TISTR 2452</strain>
    </source>
</reference>
<dbReference type="PANTHER" id="PTHR42681:SF1">
    <property type="entry name" value="MALONYL-COA-ACYL CARRIER PROTEIN TRANSACYLASE, MITOCHONDRIAL"/>
    <property type="match status" value="1"/>
</dbReference>
<dbReference type="Proteomes" id="UP001589747">
    <property type="component" value="Unassembled WGS sequence"/>
</dbReference>
<name>A0ABV5KT35_9BACL</name>
<dbReference type="SUPFAM" id="SSF52151">
    <property type="entry name" value="FabD/lysophospholipase-like"/>
    <property type="match status" value="1"/>
</dbReference>
<accession>A0ABV5KT35</accession>
<evidence type="ECO:0000256" key="3">
    <source>
        <dbReference type="ARBA" id="ARBA00023315"/>
    </source>
</evidence>
<dbReference type="GO" id="GO:0004314">
    <property type="term" value="F:[acyl-carrier-protein] S-malonyltransferase activity"/>
    <property type="evidence" value="ECO:0007669"/>
    <property type="project" value="UniProtKB-EC"/>
</dbReference>
<comment type="caution">
    <text evidence="6">The sequence shown here is derived from an EMBL/GenBank/DDBJ whole genome shotgun (WGS) entry which is preliminary data.</text>
</comment>
<dbReference type="InterPro" id="IPR016036">
    <property type="entry name" value="Malonyl_transacylase_ACP-bd"/>
</dbReference>
<dbReference type="NCBIfam" id="TIGR00128">
    <property type="entry name" value="fabD"/>
    <property type="match status" value="1"/>
</dbReference>
<evidence type="ECO:0000313" key="6">
    <source>
        <dbReference type="EMBL" id="MFB9328392.1"/>
    </source>
</evidence>
<evidence type="ECO:0000256" key="4">
    <source>
        <dbReference type="ARBA" id="ARBA00048462"/>
    </source>
</evidence>
<dbReference type="InterPro" id="IPR016035">
    <property type="entry name" value="Acyl_Trfase/lysoPLipase"/>
</dbReference>
<gene>
    <name evidence="6" type="primary">fabD</name>
    <name evidence="6" type="ORF">ACFFSY_20875</name>
</gene>
<protein>
    <recommendedName>
        <fullName evidence="1">[acyl-carrier-protein] S-malonyltransferase</fullName>
        <ecNumber evidence="1">2.3.1.39</ecNumber>
    </recommendedName>
</protein>
<dbReference type="EMBL" id="JBHMDO010000033">
    <property type="protein sequence ID" value="MFB9328392.1"/>
    <property type="molecule type" value="Genomic_DNA"/>
</dbReference>
<keyword evidence="7" id="KW-1185">Reference proteome</keyword>
<evidence type="ECO:0000313" key="7">
    <source>
        <dbReference type="Proteomes" id="UP001589747"/>
    </source>
</evidence>